<dbReference type="Gene3D" id="2.40.70.10">
    <property type="entry name" value="Acid Proteases"/>
    <property type="match status" value="2"/>
</dbReference>
<comment type="similarity">
    <text evidence="1">Belongs to the peptidase A1 family.</text>
</comment>
<evidence type="ECO:0000256" key="2">
    <source>
        <dbReference type="ARBA" id="ARBA00022670"/>
    </source>
</evidence>
<reference evidence="8" key="1">
    <citation type="submission" date="2021-01" db="EMBL/GenBank/DDBJ databases">
        <authorList>
            <person name="Corre E."/>
            <person name="Pelletier E."/>
            <person name="Niang G."/>
            <person name="Scheremetjew M."/>
            <person name="Finn R."/>
            <person name="Kale V."/>
            <person name="Holt S."/>
            <person name="Cochrane G."/>
            <person name="Meng A."/>
            <person name="Brown T."/>
            <person name="Cohen L."/>
        </authorList>
    </citation>
    <scope>NUCLEOTIDE SEQUENCE</scope>
    <source>
        <strain evidence="8">CCMP3105</strain>
    </source>
</reference>
<evidence type="ECO:0000259" key="7">
    <source>
        <dbReference type="PROSITE" id="PS51767"/>
    </source>
</evidence>
<evidence type="ECO:0000256" key="6">
    <source>
        <dbReference type="PIRSR" id="PIRSR601461-2"/>
    </source>
</evidence>
<name>A0A7S4SJ78_9DINO</name>
<dbReference type="GO" id="GO:0004190">
    <property type="term" value="F:aspartic-type endopeptidase activity"/>
    <property type="evidence" value="ECO:0007669"/>
    <property type="project" value="UniProtKB-KW"/>
</dbReference>
<dbReference type="PROSITE" id="PS51767">
    <property type="entry name" value="PEPTIDASE_A1"/>
    <property type="match status" value="1"/>
</dbReference>
<evidence type="ECO:0000256" key="5">
    <source>
        <dbReference type="PIRSR" id="PIRSR601461-1"/>
    </source>
</evidence>
<dbReference type="GO" id="GO:0006508">
    <property type="term" value="P:proteolysis"/>
    <property type="evidence" value="ECO:0007669"/>
    <property type="project" value="UniProtKB-KW"/>
</dbReference>
<dbReference type="InterPro" id="IPR021109">
    <property type="entry name" value="Peptidase_aspartic_dom_sf"/>
</dbReference>
<dbReference type="PANTHER" id="PTHR47966">
    <property type="entry name" value="BETA-SITE APP-CLEAVING ENZYME, ISOFORM A-RELATED"/>
    <property type="match status" value="1"/>
</dbReference>
<dbReference type="PANTHER" id="PTHR47966:SF51">
    <property type="entry name" value="BETA-SITE APP-CLEAVING ENZYME, ISOFORM A-RELATED"/>
    <property type="match status" value="1"/>
</dbReference>
<organism evidence="8">
    <name type="scientific">Alexandrium monilatum</name>
    <dbReference type="NCBI Taxonomy" id="311494"/>
    <lineage>
        <taxon>Eukaryota</taxon>
        <taxon>Sar</taxon>
        <taxon>Alveolata</taxon>
        <taxon>Dinophyceae</taxon>
        <taxon>Gonyaulacales</taxon>
        <taxon>Pyrocystaceae</taxon>
        <taxon>Alexandrium</taxon>
    </lineage>
</organism>
<keyword evidence="3" id="KW-0064">Aspartyl protease</keyword>
<keyword evidence="4" id="KW-0378">Hydrolase</keyword>
<dbReference type="Pfam" id="PF00026">
    <property type="entry name" value="Asp"/>
    <property type="match status" value="1"/>
</dbReference>
<dbReference type="EMBL" id="HBNR01071814">
    <property type="protein sequence ID" value="CAE4647108.1"/>
    <property type="molecule type" value="Transcribed_RNA"/>
</dbReference>
<dbReference type="SUPFAM" id="SSF50630">
    <property type="entry name" value="Acid proteases"/>
    <property type="match status" value="1"/>
</dbReference>
<keyword evidence="6" id="KW-1015">Disulfide bond</keyword>
<evidence type="ECO:0000256" key="3">
    <source>
        <dbReference type="ARBA" id="ARBA00022750"/>
    </source>
</evidence>
<dbReference type="InterPro" id="IPR001461">
    <property type="entry name" value="Aspartic_peptidase_A1"/>
</dbReference>
<evidence type="ECO:0000256" key="4">
    <source>
        <dbReference type="ARBA" id="ARBA00022801"/>
    </source>
</evidence>
<protein>
    <recommendedName>
        <fullName evidence="7">Peptidase A1 domain-containing protein</fullName>
    </recommendedName>
</protein>
<feature type="active site" evidence="5">
    <location>
        <position position="131"/>
    </location>
</feature>
<dbReference type="InterPro" id="IPR034164">
    <property type="entry name" value="Pepsin-like_dom"/>
</dbReference>
<dbReference type="PRINTS" id="PR00792">
    <property type="entry name" value="PEPSIN"/>
</dbReference>
<dbReference type="AlphaFoldDB" id="A0A7S4SJ78"/>
<feature type="disulfide bond" evidence="6">
    <location>
        <begin position="144"/>
        <end position="149"/>
    </location>
</feature>
<evidence type="ECO:0000313" key="8">
    <source>
        <dbReference type="EMBL" id="CAE4647108.1"/>
    </source>
</evidence>
<dbReference type="InterPro" id="IPR033121">
    <property type="entry name" value="PEPTIDASE_A1"/>
</dbReference>
<feature type="active site" evidence="5">
    <location>
        <position position="338"/>
    </location>
</feature>
<keyword evidence="2" id="KW-0645">Protease</keyword>
<gene>
    <name evidence="8" type="ORF">AMON00008_LOCUS50898</name>
</gene>
<proteinExistence type="inferred from homology"/>
<sequence>MRMLQLAQVAQRHTHSRTFVCKKLRSGHPQTAAMAFLVLGRLCVLALFPLSAPAEPLLRALRTGAVANAAAERAKAAGGIAPVGGPQVVVKLQRVGARSTGDAGLSTDVGFYVGRVAVGTPEPQVFTVLFDTGSGHVLLPSAKCENPACLERRRYLLDNSVSAQAIESDGRPVNHTRKSKEVLRIEFAQIDLGDGGVNGSAVRDIVCFGGAVGGEGCANLGLVAADTMDEVPFRAVPYDGMVGLALDGQIFSSPLFSVLRSLAAGAPGMLPQFSFALRGPVGELSFGAPGPEASRALPPHWFPVARPEEGYWQVRIFAVHVGNVTVEACASGCRGIVDTGASRLGVPMGLVPKLSALLGASPVAGGGCQGPDLHLDLGGMMLTLKAQDYAGPGCGDAQLKPLNLDPQDVFAGAFVLGETVLRRYDTTFDWATPRIGFSPAVPRAVRLGPPVPGAVAAQGQAEAGDVLRVVQI</sequence>
<evidence type="ECO:0000256" key="1">
    <source>
        <dbReference type="ARBA" id="ARBA00007447"/>
    </source>
</evidence>
<dbReference type="CDD" id="cd05471">
    <property type="entry name" value="pepsin_like"/>
    <property type="match status" value="1"/>
</dbReference>
<feature type="domain" description="Peptidase A1" evidence="7">
    <location>
        <begin position="112"/>
        <end position="438"/>
    </location>
</feature>
<accession>A0A7S4SJ78</accession>